<protein>
    <recommendedName>
        <fullName evidence="3">Outer membrane protein beta-barrel domain-containing protein</fullName>
    </recommendedName>
</protein>
<evidence type="ECO:0000313" key="1">
    <source>
        <dbReference type="EMBL" id="SHG15324.1"/>
    </source>
</evidence>
<evidence type="ECO:0008006" key="3">
    <source>
        <dbReference type="Google" id="ProtNLM"/>
    </source>
</evidence>
<gene>
    <name evidence="1" type="ORF">SAMN05443663_10237</name>
</gene>
<keyword evidence="2" id="KW-1185">Reference proteome</keyword>
<dbReference type="AlphaFoldDB" id="A0A1M5HH76"/>
<sequence length="181" mass="20745">MKQSIFIFLFCLIIQINYSQNSGVEKSIFNIQTGFLGVWVNNELRLSNQISLRSEIGLDAGLRGCSDCDTKYALAPVITLEPRWYYNINKRILQNKGSNNSANFLTLAIKYHPDLFVISNTDNTYVSNQIAFIPKWGIRRNIGNSNFNYEAGIGIGYKYYIDEKQFETAADLHLRIGYTFK</sequence>
<evidence type="ECO:0000313" key="2">
    <source>
        <dbReference type="Proteomes" id="UP000184071"/>
    </source>
</evidence>
<dbReference type="RefSeq" id="WP_073413701.1">
    <property type="nucleotide sequence ID" value="NZ_FQWC01000002.1"/>
</dbReference>
<dbReference type="EMBL" id="FQWC01000002">
    <property type="protein sequence ID" value="SHG15324.1"/>
    <property type="molecule type" value="Genomic_DNA"/>
</dbReference>
<dbReference type="OrthoDB" id="883248at2"/>
<proteinExistence type="predicted"/>
<dbReference type="STRING" id="370979.SAMN05443663_10237"/>
<accession>A0A1M5HH76</accession>
<reference evidence="2" key="1">
    <citation type="submission" date="2016-11" db="EMBL/GenBank/DDBJ databases">
        <authorList>
            <person name="Varghese N."/>
            <person name="Submissions S."/>
        </authorList>
    </citation>
    <scope>NUCLEOTIDE SEQUENCE [LARGE SCALE GENOMIC DNA]</scope>
    <source>
        <strain evidence="2">DSM 17963</strain>
    </source>
</reference>
<organism evidence="1 2">
    <name type="scientific">Flavobacterium defluvii</name>
    <dbReference type="NCBI Taxonomy" id="370979"/>
    <lineage>
        <taxon>Bacteria</taxon>
        <taxon>Pseudomonadati</taxon>
        <taxon>Bacteroidota</taxon>
        <taxon>Flavobacteriia</taxon>
        <taxon>Flavobacteriales</taxon>
        <taxon>Flavobacteriaceae</taxon>
        <taxon>Flavobacterium</taxon>
    </lineage>
</organism>
<dbReference type="Proteomes" id="UP000184071">
    <property type="component" value="Unassembled WGS sequence"/>
</dbReference>
<name>A0A1M5HH76_9FLAO</name>